<dbReference type="InterPro" id="IPR002123">
    <property type="entry name" value="Plipid/glycerol_acylTrfase"/>
</dbReference>
<dbReference type="CDD" id="cd07989">
    <property type="entry name" value="LPLAT_AGPAT-like"/>
    <property type="match status" value="1"/>
</dbReference>
<evidence type="ECO:0000313" key="6">
    <source>
        <dbReference type="Ensembl" id="ENSTNIP00000004480.1"/>
    </source>
</evidence>
<reference evidence="6" key="3">
    <citation type="submission" date="2025-09" db="UniProtKB">
        <authorList>
            <consortium name="Ensembl"/>
        </authorList>
    </citation>
    <scope>IDENTIFICATION</scope>
</reference>
<keyword evidence="3" id="KW-0808">Transferase</keyword>
<dbReference type="PANTHER" id="PTHR10434">
    <property type="entry name" value="1-ACYL-SN-GLYCEROL-3-PHOSPHATE ACYLTRANSFERASE"/>
    <property type="match status" value="1"/>
</dbReference>
<evidence type="ECO:0000259" key="5">
    <source>
        <dbReference type="Pfam" id="PF01553"/>
    </source>
</evidence>
<dbReference type="SUPFAM" id="SSF69593">
    <property type="entry name" value="Glycerol-3-phosphate (1)-acyltransferase"/>
    <property type="match status" value="1"/>
</dbReference>
<dbReference type="GeneTree" id="ENSGT01050000247359"/>
<dbReference type="Pfam" id="PF01553">
    <property type="entry name" value="Acyltransferase"/>
    <property type="match status" value="1"/>
</dbReference>
<dbReference type="HOGENOM" id="CLU_2837988_0_0_1"/>
<dbReference type="GO" id="GO:0005783">
    <property type="term" value="C:endoplasmic reticulum"/>
    <property type="evidence" value="ECO:0007669"/>
    <property type="project" value="TreeGrafter"/>
</dbReference>
<reference evidence="7" key="1">
    <citation type="journal article" date="2004" name="Nature">
        <title>Genome duplication in the teleost fish Tetraodon nigroviridis reveals the early vertebrate proto-karyotype.</title>
        <authorList>
            <person name="Jaillon O."/>
            <person name="Aury J.-M."/>
            <person name="Brunet F."/>
            <person name="Petit J.-L."/>
            <person name="Stange-Thomann N."/>
            <person name="Mauceli E."/>
            <person name="Bouneau L."/>
            <person name="Fischer C."/>
            <person name="Ozouf-Costaz C."/>
            <person name="Bernot A."/>
            <person name="Nicaud S."/>
            <person name="Jaffe D."/>
            <person name="Fisher S."/>
            <person name="Lutfalla G."/>
            <person name="Dossat C."/>
            <person name="Segurens B."/>
            <person name="Dasilva C."/>
            <person name="Salanoubat M."/>
            <person name="Levy M."/>
            <person name="Boudet N."/>
            <person name="Castellano S."/>
            <person name="Anthouard V."/>
            <person name="Jubin C."/>
            <person name="Castelli V."/>
            <person name="Katinka M."/>
            <person name="Vacherie B."/>
            <person name="Biemont C."/>
            <person name="Skalli Z."/>
            <person name="Cattolico L."/>
            <person name="Poulain J."/>
            <person name="De Berardinis V."/>
            <person name="Cruaud C."/>
            <person name="Duprat S."/>
            <person name="Brottier P."/>
            <person name="Coutanceau J.-P."/>
            <person name="Gouzy J."/>
            <person name="Parra G."/>
            <person name="Lardier G."/>
            <person name="Chapple C."/>
            <person name="McKernan K.J."/>
            <person name="McEwan P."/>
            <person name="Bosak S."/>
            <person name="Kellis M."/>
            <person name="Volff J.-N."/>
            <person name="Guigo R."/>
            <person name="Zody M.C."/>
            <person name="Mesirov J."/>
            <person name="Lindblad-Toh K."/>
            <person name="Birren B."/>
            <person name="Nusbaum C."/>
            <person name="Kahn D."/>
            <person name="Robinson-Rechavi M."/>
            <person name="Laudet V."/>
            <person name="Schachter V."/>
            <person name="Quetier F."/>
            <person name="Saurin W."/>
            <person name="Scarpelli C."/>
            <person name="Wincker P."/>
            <person name="Lander E.S."/>
            <person name="Weissenbach J."/>
            <person name="Roest Crollius H."/>
        </authorList>
    </citation>
    <scope>NUCLEOTIDE SEQUENCE [LARGE SCALE GENOMIC DNA]</scope>
</reference>
<evidence type="ECO:0000256" key="3">
    <source>
        <dbReference type="ARBA" id="ARBA00022679"/>
    </source>
</evidence>
<comment type="pathway">
    <text evidence="1">Phospholipid metabolism; CDP-diacylglycerol biosynthesis; CDP-diacylglycerol from sn-glycerol 3-phosphate: step 2/3.</text>
</comment>
<reference evidence="6" key="2">
    <citation type="submission" date="2025-08" db="UniProtKB">
        <authorList>
            <consortium name="Ensembl"/>
        </authorList>
    </citation>
    <scope>IDENTIFICATION</scope>
</reference>
<proteinExistence type="predicted"/>
<feature type="domain" description="Phospholipid/glycerol acyltransferase" evidence="5">
    <location>
        <begin position="15"/>
        <end position="63"/>
    </location>
</feature>
<dbReference type="AlphaFoldDB" id="H3C8A8"/>
<evidence type="ECO:0000256" key="1">
    <source>
        <dbReference type="ARBA" id="ARBA00004728"/>
    </source>
</evidence>
<organism evidence="6 7">
    <name type="scientific">Tetraodon nigroviridis</name>
    <name type="common">Spotted green pufferfish</name>
    <name type="synonym">Chelonodon nigroviridis</name>
    <dbReference type="NCBI Taxonomy" id="99883"/>
    <lineage>
        <taxon>Eukaryota</taxon>
        <taxon>Metazoa</taxon>
        <taxon>Chordata</taxon>
        <taxon>Craniata</taxon>
        <taxon>Vertebrata</taxon>
        <taxon>Euteleostomi</taxon>
        <taxon>Actinopterygii</taxon>
        <taxon>Neopterygii</taxon>
        <taxon>Teleostei</taxon>
        <taxon>Neoteleostei</taxon>
        <taxon>Acanthomorphata</taxon>
        <taxon>Eupercaria</taxon>
        <taxon>Tetraodontiformes</taxon>
        <taxon>Tetradontoidea</taxon>
        <taxon>Tetraodontidae</taxon>
        <taxon>Tetraodon</taxon>
    </lineage>
</organism>
<protein>
    <recommendedName>
        <fullName evidence="2">1-acylglycerol-3-phosphate O-acyltransferase</fullName>
        <ecNumber evidence="2">2.3.1.51</ecNumber>
    </recommendedName>
</protein>
<accession>H3C8A8</accession>
<dbReference type="InParanoid" id="H3C8A8"/>
<dbReference type="GO" id="GO:0003841">
    <property type="term" value="F:1-acylglycerol-3-phosphate O-acyltransferase activity"/>
    <property type="evidence" value="ECO:0007669"/>
    <property type="project" value="UniProtKB-EC"/>
</dbReference>
<name>H3C8A8_TETNG</name>
<evidence type="ECO:0000313" key="7">
    <source>
        <dbReference type="Proteomes" id="UP000007303"/>
    </source>
</evidence>
<evidence type="ECO:0000256" key="2">
    <source>
        <dbReference type="ARBA" id="ARBA00013211"/>
    </source>
</evidence>
<dbReference type="PANTHER" id="PTHR10434:SF11">
    <property type="entry name" value="1-ACYL-SN-GLYCEROL-3-PHOSPHATE ACYLTRANSFERASE"/>
    <property type="match status" value="1"/>
</dbReference>
<dbReference type="Proteomes" id="UP000007303">
    <property type="component" value="Unassembled WGS sequence"/>
</dbReference>
<dbReference type="STRING" id="99883.ENSTNIP00000004480"/>
<keyword evidence="4" id="KW-0012">Acyltransferase</keyword>
<dbReference type="EC" id="2.3.1.51" evidence="2"/>
<evidence type="ECO:0000256" key="4">
    <source>
        <dbReference type="ARBA" id="ARBA00023315"/>
    </source>
</evidence>
<dbReference type="Ensembl" id="ENSTNIT00000004621.1">
    <property type="protein sequence ID" value="ENSTNIP00000004480.1"/>
    <property type="gene ID" value="ENSTNIG00000002053.1"/>
</dbReference>
<sequence length="66" mass="7585">IRFLVRHVKYLWGLRFEVSGWEHLQTEGPYVVISNHQSSLDVLGLMEILPDRCSAIAKKELIYAGT</sequence>
<dbReference type="GO" id="GO:0006654">
    <property type="term" value="P:phosphatidic acid biosynthetic process"/>
    <property type="evidence" value="ECO:0007669"/>
    <property type="project" value="TreeGrafter"/>
</dbReference>
<keyword evidence="7" id="KW-1185">Reference proteome</keyword>